<evidence type="ECO:0000259" key="3">
    <source>
        <dbReference type="Pfam" id="PF21788"/>
    </source>
</evidence>
<feature type="region of interest" description="Disordered" evidence="1">
    <location>
        <begin position="829"/>
        <end position="860"/>
    </location>
</feature>
<dbReference type="Proteomes" id="UP001219518">
    <property type="component" value="Unassembled WGS sequence"/>
</dbReference>
<dbReference type="InterPro" id="IPR048366">
    <property type="entry name" value="TNP-like_GBD"/>
</dbReference>
<reference evidence="4" key="2">
    <citation type="journal article" date="2023" name="BMC Genomics">
        <title>Pest status, molecular evolution, and epigenetic factors derived from the genome assembly of Frankliniella fusca, a thysanopteran phytovirus vector.</title>
        <authorList>
            <person name="Catto M.A."/>
            <person name="Labadie P.E."/>
            <person name="Jacobson A.L."/>
            <person name="Kennedy G.G."/>
            <person name="Srinivasan R."/>
            <person name="Hunt B.G."/>
        </authorList>
    </citation>
    <scope>NUCLEOTIDE SEQUENCE</scope>
    <source>
        <strain evidence="4">PL_HMW_Pooled</strain>
    </source>
</reference>
<sequence>MEELVAPSSSSEDSSDDQSVSKPETASEEAEADQEHTKTKTKRKRRGQKKKLLGRKQKGVKKSSNVKRDQDNVWDAMKVIAPACSESQPGPSSSQQNLVPQLEFLNPLREEPVEDSSVKVLQILSVEGEEELYEAVVQTCFAVREDHNLYEAPAETAAETDIENVFMEPEPENKLGTIDEMEEDPLCDFAQSGTQNVSNDAAMETIQGYLLLLLPKEWNVDFNGEFLRITFLNCEPNPAVTRAITYSKGAVEIYIQNCPLPRTSFIWDAIKLMDSENLGEVADHLTKLASLIQHSTICVGVLSFKELWSQCQNNGSARVESIYGEKECLRHKECALIVLSKQMKALSKRKNPRTIRWNPFVIKLALHLQMLSTSAYEYMQHFIKLPSLRSLYDFTHVVKAKQGSQDFILEDLMKQLPTETHQQYFNLEFDEISIHADIVIKKSTGEVVGYTNLRDVEVALAEVEAEISKAEFVNKPATKALVFMAQGVTNGLIGVVGVYGTDCLSAGQLYSRAWDTIYNMESRGLKVTCLICDGASMNKNFFKMHAQWIDADHPLIPGIVYATSNLASCEKKPLYFIIDPPHLLKTLRNCLANSYAHKKSRKMWKGNEKLSWKSIELLYEVTKNDKFRSNKLTRAHINLSSHGCMKVIYACQTMSDSVARDLKRFENDLRFEDHDLSQLCTFIKLTNDAFDCWNSDGDIKGKRNKENHLLQPYTSKTDTRFEFLQGEFLDFFHKWHQDIQNRKGKFKKEERERMFISQQSYEALQITVHGFVRAIRFLLDKGATTIDGRKYNQDKLEQYFGIVRMARGASDNPSMPELEQNVLSTYIQGNQARPPKRGNTQSAGAEWIPDQKPLSKRPKK</sequence>
<feature type="domain" description="Transposable element P transposase-like RNase H" evidence="2">
    <location>
        <begin position="401"/>
        <end position="543"/>
    </location>
</feature>
<accession>A0AAE1HK09</accession>
<feature type="region of interest" description="Disordered" evidence="1">
    <location>
        <begin position="1"/>
        <end position="73"/>
    </location>
</feature>
<dbReference type="Pfam" id="PF21787">
    <property type="entry name" value="TNP-like_RNaseH_N"/>
    <property type="match status" value="1"/>
</dbReference>
<evidence type="ECO:0000313" key="5">
    <source>
        <dbReference type="Proteomes" id="UP001219518"/>
    </source>
</evidence>
<feature type="compositionally biased region" description="Low complexity" evidence="1">
    <location>
        <begin position="8"/>
        <end position="21"/>
    </location>
</feature>
<proteinExistence type="predicted"/>
<reference evidence="4" key="1">
    <citation type="submission" date="2021-07" db="EMBL/GenBank/DDBJ databases">
        <authorList>
            <person name="Catto M.A."/>
            <person name="Jacobson A."/>
            <person name="Kennedy G."/>
            <person name="Labadie P."/>
            <person name="Hunt B.G."/>
            <person name="Srinivasan R."/>
        </authorList>
    </citation>
    <scope>NUCLEOTIDE SEQUENCE</scope>
    <source>
        <strain evidence="4">PL_HMW_Pooled</strain>
        <tissue evidence="4">Head</tissue>
    </source>
</reference>
<organism evidence="4 5">
    <name type="scientific">Frankliniella fusca</name>
    <dbReference type="NCBI Taxonomy" id="407009"/>
    <lineage>
        <taxon>Eukaryota</taxon>
        <taxon>Metazoa</taxon>
        <taxon>Ecdysozoa</taxon>
        <taxon>Arthropoda</taxon>
        <taxon>Hexapoda</taxon>
        <taxon>Insecta</taxon>
        <taxon>Pterygota</taxon>
        <taxon>Neoptera</taxon>
        <taxon>Paraneoptera</taxon>
        <taxon>Thysanoptera</taxon>
        <taxon>Terebrantia</taxon>
        <taxon>Thripoidea</taxon>
        <taxon>Thripidae</taxon>
        <taxon>Frankliniella</taxon>
    </lineage>
</organism>
<protein>
    <submittedName>
        <fullName evidence="4">Transposable element P transposase</fullName>
    </submittedName>
</protein>
<name>A0AAE1HK09_9NEOP</name>
<evidence type="ECO:0000259" key="2">
    <source>
        <dbReference type="Pfam" id="PF21787"/>
    </source>
</evidence>
<feature type="compositionally biased region" description="Basic residues" evidence="1">
    <location>
        <begin position="39"/>
        <end position="65"/>
    </location>
</feature>
<dbReference type="Pfam" id="PF21788">
    <property type="entry name" value="TNP-like_GBD"/>
    <property type="match status" value="1"/>
</dbReference>
<evidence type="ECO:0000313" key="4">
    <source>
        <dbReference type="EMBL" id="KAK3922096.1"/>
    </source>
</evidence>
<dbReference type="AlphaFoldDB" id="A0AAE1HK09"/>
<feature type="domain" description="Transposable element P transposase-like GTP-binding insertion" evidence="3">
    <location>
        <begin position="582"/>
        <end position="697"/>
    </location>
</feature>
<dbReference type="InterPro" id="IPR048365">
    <property type="entry name" value="TNP-like_RNaseH_N"/>
</dbReference>
<evidence type="ECO:0000256" key="1">
    <source>
        <dbReference type="SAM" id="MobiDB-lite"/>
    </source>
</evidence>
<dbReference type="EMBL" id="JAHWGI010001065">
    <property type="protein sequence ID" value="KAK3922096.1"/>
    <property type="molecule type" value="Genomic_DNA"/>
</dbReference>
<comment type="caution">
    <text evidence="4">The sequence shown here is derived from an EMBL/GenBank/DDBJ whole genome shotgun (WGS) entry which is preliminary data.</text>
</comment>
<keyword evidence="5" id="KW-1185">Reference proteome</keyword>
<gene>
    <name evidence="4" type="ORF">KUF71_011272</name>
</gene>